<dbReference type="VEuPathDB" id="FungiDB:G647_04461"/>
<reference evidence="5" key="1">
    <citation type="submission" date="2015-07" db="EMBL/GenBank/DDBJ databases">
        <authorList>
            <person name="Teixeira M.M."/>
            <person name="Souza R.C."/>
            <person name="Almeida L.G."/>
            <person name="Vicente V.A."/>
            <person name="de Hoog S."/>
            <person name="Bocca A.L."/>
            <person name="de Almeida S.R."/>
            <person name="Vasconcelos A.T."/>
            <person name="Felipe M.S."/>
        </authorList>
    </citation>
    <scope>NUCLEOTIDE SEQUENCE [LARGE SCALE GENOMIC DNA]</scope>
    <source>
        <strain evidence="5">KSF</strain>
    </source>
</reference>
<dbReference type="OrthoDB" id="74360at2759"/>
<dbReference type="AlphaFoldDB" id="A0A1C1CHE3"/>
<dbReference type="InterPro" id="IPR023753">
    <property type="entry name" value="FAD/NAD-binding_dom"/>
</dbReference>
<dbReference type="PANTHER" id="PTHR43539">
    <property type="entry name" value="FLAVIN-BINDING MONOOXYGENASE-LIKE PROTEIN (AFU_ORTHOLOGUE AFUA_4G09220)"/>
    <property type="match status" value="1"/>
</dbReference>
<dbReference type="eggNOG" id="KOG1399">
    <property type="taxonomic scope" value="Eukaryota"/>
</dbReference>
<name>A0A1C1CHE3_9EURO</name>
<organism evidence="4 5">
    <name type="scientific">Cladophialophora carrionii</name>
    <dbReference type="NCBI Taxonomy" id="86049"/>
    <lineage>
        <taxon>Eukaryota</taxon>
        <taxon>Fungi</taxon>
        <taxon>Dikarya</taxon>
        <taxon>Ascomycota</taxon>
        <taxon>Pezizomycotina</taxon>
        <taxon>Eurotiomycetes</taxon>
        <taxon>Chaetothyriomycetidae</taxon>
        <taxon>Chaetothyriales</taxon>
        <taxon>Herpotrichiellaceae</taxon>
        <taxon>Cladophialophora</taxon>
    </lineage>
</organism>
<dbReference type="GO" id="GO:0004497">
    <property type="term" value="F:monooxygenase activity"/>
    <property type="evidence" value="ECO:0007669"/>
    <property type="project" value="UniProtKB-KW"/>
</dbReference>
<keyword evidence="5" id="KW-1185">Reference proteome</keyword>
<comment type="caution">
    <text evidence="4">The sequence shown here is derived from an EMBL/GenBank/DDBJ whole genome shotgun (WGS) entry which is preliminary data.</text>
</comment>
<evidence type="ECO:0000313" key="4">
    <source>
        <dbReference type="EMBL" id="OCT47892.1"/>
    </source>
</evidence>
<evidence type="ECO:0000259" key="3">
    <source>
        <dbReference type="Pfam" id="PF07992"/>
    </source>
</evidence>
<dbReference type="InterPro" id="IPR050982">
    <property type="entry name" value="Auxin_biosynth/cation_transpt"/>
</dbReference>
<evidence type="ECO:0000256" key="1">
    <source>
        <dbReference type="ARBA" id="ARBA00023002"/>
    </source>
</evidence>
<dbReference type="VEuPathDB" id="FungiDB:CLCR_03304"/>
<dbReference type="Proteomes" id="UP000094526">
    <property type="component" value="Unassembled WGS sequence"/>
</dbReference>
<dbReference type="InterPro" id="IPR036188">
    <property type="entry name" value="FAD/NAD-bd_sf"/>
</dbReference>
<evidence type="ECO:0000313" key="5">
    <source>
        <dbReference type="Proteomes" id="UP000094526"/>
    </source>
</evidence>
<dbReference type="Gene3D" id="3.50.50.60">
    <property type="entry name" value="FAD/NAD(P)-binding domain"/>
    <property type="match status" value="1"/>
</dbReference>
<dbReference type="SUPFAM" id="SSF51905">
    <property type="entry name" value="FAD/NAD(P)-binding domain"/>
    <property type="match status" value="2"/>
</dbReference>
<dbReference type="Pfam" id="PF07992">
    <property type="entry name" value="Pyr_redox_2"/>
    <property type="match status" value="1"/>
</dbReference>
<dbReference type="STRING" id="86049.A0A1C1CHE3"/>
<keyword evidence="1" id="KW-0560">Oxidoreductase</keyword>
<feature type="region of interest" description="Disordered" evidence="2">
    <location>
        <begin position="171"/>
        <end position="192"/>
    </location>
</feature>
<accession>A0A1C1CHE3</accession>
<proteinExistence type="predicted"/>
<dbReference type="GO" id="GO:0050660">
    <property type="term" value="F:flavin adenine dinucleotide binding"/>
    <property type="evidence" value="ECO:0007669"/>
    <property type="project" value="TreeGrafter"/>
</dbReference>
<feature type="domain" description="FAD/NAD(P)-binding" evidence="3">
    <location>
        <begin position="201"/>
        <end position="405"/>
    </location>
</feature>
<gene>
    <name evidence="4" type="ORF">CLCR_03304</name>
</gene>
<dbReference type="EMBL" id="LGRB01000013">
    <property type="protein sequence ID" value="OCT47892.1"/>
    <property type="molecule type" value="Genomic_DNA"/>
</dbReference>
<dbReference type="PANTHER" id="PTHR43539:SF68">
    <property type="entry name" value="FLAVIN-BINDING MONOOXYGENASE-LIKE PROTEIN (AFU_ORTHOLOGUE AFUA_4G09220)"/>
    <property type="match status" value="1"/>
</dbReference>
<protein>
    <submittedName>
        <fullName evidence="4">Flavin-containing monooxygenase</fullName>
    </submittedName>
</protein>
<sequence>MKPGFNLDSLPGSLPSDLVPEDVNVESVQELAQRILETGSLDQSALQTTALWRDHLALTGQVRTFYSNEKIVEVWNSRARSLQLSNIKTKAGRIMRPVPTSSWIDVPFEFTTKPEGGLVGKCTGAASFVPDKDGNWVIWMLVTILENFEDHGHPDVPRTVESALINGEAKDQANGHANGPTNGEADGDHAREKHSDIDHDFDVVVIGAGQCGLSVAGRLDALGLRYVLLEKRPSLGKNWIGRYETVRQHTVREYNNLPFARTWKADDPILLPGKIVAEGFENYVKKYGINLWTNAETTGATWEPESRTWTLNVTLNGQEKRRLHCRHLIISVGAGFGVDNDPKIPGTDQYQGILMHSGAYKHSRDWVTKDGIVIGSGTMAHDIAEDMYRAGLRSVHMIQRNKTCVYPIEWVIKGQSGLFNNDVPTAIADAMSAGVPNKISRDIVKIQYDAATAAESYRFDALERAGFRVDRTTPLMDNILMRYGGYYVDIGASAHIVRGEIKVKSGVPITNFTPHGLKFQDGSELRADVVVIATGQDHDYRNQVGEIVGRDFASQLGEFWGLDEEGEVRNIMKPAVLLLTSILSWCRAAVELVLSWVELELNWVELELNWVELELNWVELELNWVELELNWVELELNWVELELNWVELELNWVELELNWVELELNWVELELNWDRTEIALSSN</sequence>
<evidence type="ECO:0000256" key="2">
    <source>
        <dbReference type="SAM" id="MobiDB-lite"/>
    </source>
</evidence>
<keyword evidence="4" id="KW-0503">Monooxygenase</keyword>